<dbReference type="Proteomes" id="UP000264056">
    <property type="component" value="Unassembled WGS sequence"/>
</dbReference>
<protein>
    <submittedName>
        <fullName evidence="3">Uncharacterized protein</fullName>
    </submittedName>
</protein>
<dbReference type="Proteomes" id="UP000246115">
    <property type="component" value="Chromosome"/>
</dbReference>
<evidence type="ECO:0000313" key="4">
    <source>
        <dbReference type="Proteomes" id="UP000246115"/>
    </source>
</evidence>
<organism evidence="3 5">
    <name type="scientific">Streptococcus chenjunshii</name>
    <dbReference type="NCBI Taxonomy" id="2173853"/>
    <lineage>
        <taxon>Bacteria</taxon>
        <taxon>Bacillati</taxon>
        <taxon>Bacillota</taxon>
        <taxon>Bacilli</taxon>
        <taxon>Lactobacillales</taxon>
        <taxon>Streptococcaceae</taxon>
        <taxon>Streptococcus</taxon>
    </lineage>
</organism>
<evidence type="ECO:0000313" key="2">
    <source>
        <dbReference type="EMBL" id="RFU51247.1"/>
    </source>
</evidence>
<name>A0A372KLJ0_9STRE</name>
<dbReference type="AlphaFoldDB" id="A0A372KLJ0"/>
<reference evidence="3 5" key="2">
    <citation type="submission" date="2018-08" db="EMBL/GenBank/DDBJ databases">
        <title>Draft genome of Streptococcus sp. nov. Z1.</title>
        <authorList>
            <person name="Tian Z."/>
        </authorList>
    </citation>
    <scope>NUCLEOTIDE SEQUENCE [LARGE SCALE GENOMIC DNA]</scope>
    <source>
        <strain evidence="3">Z1</strain>
        <strain evidence="5">Z1(2018)</strain>
    </source>
</reference>
<evidence type="ECO:0000313" key="3">
    <source>
        <dbReference type="EMBL" id="RFU53137.1"/>
    </source>
</evidence>
<keyword evidence="6" id="KW-1185">Reference proteome</keyword>
<evidence type="ECO:0000313" key="6">
    <source>
        <dbReference type="Proteomes" id="UP000264056"/>
    </source>
</evidence>
<sequence>MTNTKRSFFIVLIFLSQVFQWSRLLLPPFQQKKNINHYYLLKTDEDGDRTFWAFDKAQEPV</sequence>
<reference evidence="4" key="3">
    <citation type="submission" date="2018-08" db="EMBL/GenBank/DDBJ databases">
        <title>Streptococcus chenjunshii sp. nov., isolated from stools sample of the Tibetan antelope in the Qinghai-Tibet plateau, China.</title>
        <authorList>
            <person name="Tian Z."/>
        </authorList>
    </citation>
    <scope>NUCLEOTIDE SEQUENCE [LARGE SCALE GENOMIC DNA]</scope>
    <source>
        <strain evidence="4">Z15</strain>
    </source>
</reference>
<evidence type="ECO:0000313" key="5">
    <source>
        <dbReference type="Proteomes" id="UP000262901"/>
    </source>
</evidence>
<dbReference type="EMBL" id="CP031733">
    <property type="protein sequence ID" value="AXQ79051.1"/>
    <property type="molecule type" value="Genomic_DNA"/>
</dbReference>
<reference evidence="2 6" key="1">
    <citation type="submission" date="2018-08" db="EMBL/GenBank/DDBJ databases">
        <title>Draft genome of Streptococcus sp .nov. Z2.</title>
        <authorList>
            <person name="Tian Z."/>
        </authorList>
    </citation>
    <scope>NUCLEOTIDE SEQUENCE [LARGE SCALE GENOMIC DNA]</scope>
    <source>
        <strain evidence="2 6">Z2</strain>
    </source>
</reference>
<dbReference type="KEGG" id="schj:DDV21_008110"/>
<evidence type="ECO:0000313" key="1">
    <source>
        <dbReference type="EMBL" id="AXQ79051.1"/>
    </source>
</evidence>
<accession>A0A346NDF6</accession>
<proteinExistence type="predicted"/>
<accession>A0A372KLJ0</accession>
<dbReference type="Proteomes" id="UP000262901">
    <property type="component" value="Unassembled WGS sequence"/>
</dbReference>
<dbReference type="EMBL" id="QVQY01000008">
    <property type="protein sequence ID" value="RFU51247.1"/>
    <property type="molecule type" value="Genomic_DNA"/>
</dbReference>
<gene>
    <name evidence="1" type="ORF">DDV21_008110</name>
    <name evidence="2" type="ORF">DDV22_04370</name>
    <name evidence="3" type="ORF">DDV23_06030</name>
</gene>
<reference evidence="1" key="4">
    <citation type="journal article" date="2019" name="Int. J. Syst. Evol. Microbiol.">
        <title>Streptococcus chenjunshii sp. nov. isolated from feces of Tibetan antelopes.</title>
        <authorList>
            <person name="Tian Z."/>
            <person name="Lu S."/>
            <person name="Jin D."/>
            <person name="Yang J."/>
            <person name="Pu J."/>
            <person name="Lai X.H."/>
            <person name="Bai X.N."/>
            <person name="Wu X.M."/>
            <person name="Li J."/>
            <person name="Wang S."/>
            <person name="Xu J."/>
        </authorList>
    </citation>
    <scope>NUCLEOTIDE SEQUENCE</scope>
    <source>
        <strain evidence="1">Z15</strain>
    </source>
</reference>
<dbReference type="EMBL" id="QVQZ01000011">
    <property type="protein sequence ID" value="RFU53137.1"/>
    <property type="molecule type" value="Genomic_DNA"/>
</dbReference>